<evidence type="ECO:0000259" key="4">
    <source>
        <dbReference type="SMART" id="SM00822"/>
    </source>
</evidence>
<dbReference type="GO" id="GO:0016491">
    <property type="term" value="F:oxidoreductase activity"/>
    <property type="evidence" value="ECO:0007669"/>
    <property type="project" value="UniProtKB-KW"/>
</dbReference>
<proteinExistence type="inferred from homology"/>
<dbReference type="AlphaFoldDB" id="A0A934PYE2"/>
<evidence type="ECO:0000256" key="2">
    <source>
        <dbReference type="ARBA" id="ARBA00023002"/>
    </source>
</evidence>
<dbReference type="EMBL" id="JAEDAO010000001">
    <property type="protein sequence ID" value="MBK0391366.1"/>
    <property type="molecule type" value="Genomic_DNA"/>
</dbReference>
<comment type="caution">
    <text evidence="5">The sequence shown here is derived from an EMBL/GenBank/DDBJ whole genome shotgun (WGS) entry which is preliminary data.</text>
</comment>
<dbReference type="Proteomes" id="UP000617041">
    <property type="component" value="Unassembled WGS sequence"/>
</dbReference>
<dbReference type="InterPro" id="IPR057326">
    <property type="entry name" value="KR_dom"/>
</dbReference>
<name>A0A934PYE2_9BURK</name>
<keyword evidence="6" id="KW-1185">Reference proteome</keyword>
<evidence type="ECO:0000256" key="3">
    <source>
        <dbReference type="SAM" id="MobiDB-lite"/>
    </source>
</evidence>
<gene>
    <name evidence="5" type="ORF">I8E28_02070</name>
</gene>
<reference evidence="5" key="1">
    <citation type="submission" date="2020-12" db="EMBL/GenBank/DDBJ databases">
        <title>Ramlibacter sp. nov., isolated from a freshwater alga, Cryptomonas.</title>
        <authorList>
            <person name="Kim H.M."/>
            <person name="Jeon C.O."/>
        </authorList>
    </citation>
    <scope>NUCLEOTIDE SEQUENCE</scope>
    <source>
        <strain evidence="5">CrO1</strain>
    </source>
</reference>
<dbReference type="Pfam" id="PF00106">
    <property type="entry name" value="adh_short"/>
    <property type="match status" value="1"/>
</dbReference>
<dbReference type="RefSeq" id="WP_200786189.1">
    <property type="nucleotide sequence ID" value="NZ_JAEDAO010000001.1"/>
</dbReference>
<feature type="region of interest" description="Disordered" evidence="3">
    <location>
        <begin position="255"/>
        <end position="289"/>
    </location>
</feature>
<evidence type="ECO:0000313" key="5">
    <source>
        <dbReference type="EMBL" id="MBK0391366.1"/>
    </source>
</evidence>
<protein>
    <submittedName>
        <fullName evidence="5">SDR family NAD(P)-dependent oxidoreductase</fullName>
    </submittedName>
</protein>
<evidence type="ECO:0000313" key="6">
    <source>
        <dbReference type="Proteomes" id="UP000617041"/>
    </source>
</evidence>
<dbReference type="InterPro" id="IPR002347">
    <property type="entry name" value="SDR_fam"/>
</dbReference>
<feature type="compositionally biased region" description="Basic and acidic residues" evidence="3">
    <location>
        <begin position="268"/>
        <end position="289"/>
    </location>
</feature>
<comment type="similarity">
    <text evidence="1">Belongs to the short-chain dehydrogenases/reductases (SDR) family.</text>
</comment>
<dbReference type="InterPro" id="IPR020904">
    <property type="entry name" value="Sc_DH/Rdtase_CS"/>
</dbReference>
<accession>A0A934PYE2</accession>
<dbReference type="PANTHER" id="PTHR43391">
    <property type="entry name" value="RETINOL DEHYDROGENASE-RELATED"/>
    <property type="match status" value="1"/>
</dbReference>
<feature type="domain" description="Ketoreductase" evidence="4">
    <location>
        <begin position="9"/>
        <end position="189"/>
    </location>
</feature>
<organism evidence="5 6">
    <name type="scientific">Ramlibacter algicola</name>
    <dbReference type="NCBI Taxonomy" id="2795217"/>
    <lineage>
        <taxon>Bacteria</taxon>
        <taxon>Pseudomonadati</taxon>
        <taxon>Pseudomonadota</taxon>
        <taxon>Betaproteobacteria</taxon>
        <taxon>Burkholderiales</taxon>
        <taxon>Comamonadaceae</taxon>
        <taxon>Ramlibacter</taxon>
    </lineage>
</organism>
<evidence type="ECO:0000256" key="1">
    <source>
        <dbReference type="ARBA" id="ARBA00006484"/>
    </source>
</evidence>
<keyword evidence="2" id="KW-0560">Oxidoreductase</keyword>
<dbReference type="InterPro" id="IPR036291">
    <property type="entry name" value="NAD(P)-bd_dom_sf"/>
</dbReference>
<dbReference type="PROSITE" id="PS00061">
    <property type="entry name" value="ADH_SHORT"/>
    <property type="match status" value="1"/>
</dbReference>
<dbReference type="SUPFAM" id="SSF51735">
    <property type="entry name" value="NAD(P)-binding Rossmann-fold domains"/>
    <property type="match status" value="1"/>
</dbReference>
<dbReference type="SMART" id="SM00822">
    <property type="entry name" value="PKS_KR"/>
    <property type="match status" value="1"/>
</dbReference>
<dbReference type="Gene3D" id="3.40.50.720">
    <property type="entry name" value="NAD(P)-binding Rossmann-like Domain"/>
    <property type="match status" value="1"/>
</dbReference>
<sequence length="289" mass="30637">MEEAKRARPLAVVTGASSGIGYHLAVLAARHGYDLVLAADTPLQQAVLDCQAEGAVRVDACEVELASKQGVDELLSKLQGREIDALLANAGHGLAGAFLDQAFDEVQHVIDTNVTGTIYLIQQVARGMVARKQGRILVTGSIAGFQPGSFHAVYNGSKAFVDSFAHALRNELKGTGVTVSLLMPGPTDTEFFERSGLTAAETKVGVDMKKDDPAMVARVGFDAMLKGEADVVAGWKSKMQVIASKVLPAQAVAETHRKLAQPGSAKHNHPEHEEVHPIGPHGQHDEGDK</sequence>
<dbReference type="CDD" id="cd05233">
    <property type="entry name" value="SDR_c"/>
    <property type="match status" value="1"/>
</dbReference>
<dbReference type="PRINTS" id="PR00081">
    <property type="entry name" value="GDHRDH"/>
</dbReference>
<dbReference type="PANTHER" id="PTHR43391:SF12">
    <property type="entry name" value="OXIDOREDUCTASE EPHD-RELATED"/>
    <property type="match status" value="1"/>
</dbReference>